<evidence type="ECO:0000259" key="4">
    <source>
        <dbReference type="Pfam" id="PF01048"/>
    </source>
</evidence>
<dbReference type="GO" id="GO:0009116">
    <property type="term" value="P:nucleoside metabolic process"/>
    <property type="evidence" value="ECO:0007669"/>
    <property type="project" value="InterPro"/>
</dbReference>
<evidence type="ECO:0000313" key="6">
    <source>
        <dbReference type="Proteomes" id="UP001183682"/>
    </source>
</evidence>
<dbReference type="InterPro" id="IPR035994">
    <property type="entry name" value="Nucleoside_phosphorylase_sf"/>
</dbReference>
<organism evidence="5 6">
    <name type="scientific">Enterococcus gallinarum</name>
    <dbReference type="NCBI Taxonomy" id="1353"/>
    <lineage>
        <taxon>Bacteria</taxon>
        <taxon>Bacillati</taxon>
        <taxon>Bacillota</taxon>
        <taxon>Bacilli</taxon>
        <taxon>Lactobacillales</taxon>
        <taxon>Enterococcaceae</taxon>
        <taxon>Enterococcus</taxon>
    </lineage>
</organism>
<sequence length="245" mass="26775">MSIHLKGLKYGDLGEATIIVGDPGRVELISQDWRDKKKLVDSREFVVVSGLWKKHLVSICSTGIGSGSTEIAVTELIENGAKKIVRCGGCGAWVDGIAPGDLIINNGMARTTGMLGAYVSDNYPAVANPLLTFAIINKAEQAGFKTHTGIGLTSETYYFGQGRTPNISTALSVKKEYMDYWTDRNILNCEMETAVLFLLGSLYNIPVANCLVVHVSRKNERWANDEDYQRIHKAASEVVLSCLVE</sequence>
<dbReference type="Gene3D" id="3.40.50.1580">
    <property type="entry name" value="Nucleoside phosphorylase domain"/>
    <property type="match status" value="1"/>
</dbReference>
<reference evidence="5" key="1">
    <citation type="submission" date="2023-03" db="EMBL/GenBank/DDBJ databases">
        <authorList>
            <person name="Shen W."/>
            <person name="Cai J."/>
        </authorList>
    </citation>
    <scope>NUCLEOTIDE SEQUENCE</scope>
    <source>
        <strain evidence="5">K69-2</strain>
    </source>
</reference>
<dbReference type="CDD" id="cd17767">
    <property type="entry name" value="UP_EcUdp-like"/>
    <property type="match status" value="1"/>
</dbReference>
<evidence type="ECO:0000256" key="3">
    <source>
        <dbReference type="ARBA" id="ARBA00048447"/>
    </source>
</evidence>
<comment type="caution">
    <text evidence="5">The sequence shown here is derived from an EMBL/GenBank/DDBJ whole genome shotgun (WGS) entry which is preliminary data.</text>
</comment>
<dbReference type="AlphaFoldDB" id="A0AAE4KXH2"/>
<proteinExistence type="predicted"/>
<dbReference type="EMBL" id="JARPZN010000025">
    <property type="protein sequence ID" value="MDT2691969.1"/>
    <property type="molecule type" value="Genomic_DNA"/>
</dbReference>
<dbReference type="Proteomes" id="UP001183682">
    <property type="component" value="Unassembled WGS sequence"/>
</dbReference>
<dbReference type="GO" id="GO:0004850">
    <property type="term" value="F:uridine phosphorylase activity"/>
    <property type="evidence" value="ECO:0007669"/>
    <property type="project" value="UniProtKB-EC"/>
</dbReference>
<evidence type="ECO:0000313" key="5">
    <source>
        <dbReference type="EMBL" id="MDT2691969.1"/>
    </source>
</evidence>
<evidence type="ECO:0000256" key="2">
    <source>
        <dbReference type="ARBA" id="ARBA00021980"/>
    </source>
</evidence>
<comment type="catalytic activity">
    <reaction evidence="3">
        <text>uridine + phosphate = alpha-D-ribose 1-phosphate + uracil</text>
        <dbReference type="Rhea" id="RHEA:24388"/>
        <dbReference type="ChEBI" id="CHEBI:16704"/>
        <dbReference type="ChEBI" id="CHEBI:17568"/>
        <dbReference type="ChEBI" id="CHEBI:43474"/>
        <dbReference type="ChEBI" id="CHEBI:57720"/>
        <dbReference type="EC" id="2.4.2.3"/>
    </reaction>
</comment>
<dbReference type="SUPFAM" id="SSF53167">
    <property type="entry name" value="Purine and uridine phosphorylases"/>
    <property type="match status" value="1"/>
</dbReference>
<accession>A0AAE4KXH2</accession>
<dbReference type="PANTHER" id="PTHR43691:SF11">
    <property type="entry name" value="FI09636P-RELATED"/>
    <property type="match status" value="1"/>
</dbReference>
<dbReference type="PANTHER" id="PTHR43691">
    <property type="entry name" value="URIDINE PHOSPHORYLASE"/>
    <property type="match status" value="1"/>
</dbReference>
<dbReference type="RefSeq" id="WP_137264897.1">
    <property type="nucleotide sequence ID" value="NZ_JAOZZF010000031.1"/>
</dbReference>
<protein>
    <recommendedName>
        <fullName evidence="2">Uridine phosphorylase</fullName>
        <ecNumber evidence="1">2.4.2.3</ecNumber>
    </recommendedName>
</protein>
<name>A0AAE4KXH2_ENTGA</name>
<dbReference type="InterPro" id="IPR000845">
    <property type="entry name" value="Nucleoside_phosphorylase_d"/>
</dbReference>
<gene>
    <name evidence="5" type="ORF">P7E30_17495</name>
</gene>
<dbReference type="GO" id="GO:0005829">
    <property type="term" value="C:cytosol"/>
    <property type="evidence" value="ECO:0007669"/>
    <property type="project" value="TreeGrafter"/>
</dbReference>
<dbReference type="EC" id="2.4.2.3" evidence="1"/>
<dbReference type="Pfam" id="PF01048">
    <property type="entry name" value="PNP_UDP_1"/>
    <property type="match status" value="1"/>
</dbReference>
<feature type="domain" description="Nucleoside phosphorylase" evidence="4">
    <location>
        <begin position="17"/>
        <end position="242"/>
    </location>
</feature>
<evidence type="ECO:0000256" key="1">
    <source>
        <dbReference type="ARBA" id="ARBA00011888"/>
    </source>
</evidence>